<evidence type="ECO:0000313" key="2">
    <source>
        <dbReference type="EMBL" id="KAF8868478.1"/>
    </source>
</evidence>
<evidence type="ECO:0000313" key="1">
    <source>
        <dbReference type="EMBL" id="KAF8868050.1"/>
    </source>
</evidence>
<dbReference type="EMBL" id="JADNYJ010000582">
    <property type="protein sequence ID" value="KAF8868614.1"/>
    <property type="molecule type" value="Genomic_DNA"/>
</dbReference>
<dbReference type="InterPro" id="IPR009057">
    <property type="entry name" value="Homeodomain-like_sf"/>
</dbReference>
<dbReference type="Proteomes" id="UP000724874">
    <property type="component" value="Unassembled WGS sequence"/>
</dbReference>
<proteinExistence type="predicted"/>
<organism evidence="3 4">
    <name type="scientific">Gymnopilus junonius</name>
    <name type="common">Spectacular rustgill mushroom</name>
    <name type="synonym">Gymnopilus spectabilis subsp. junonius</name>
    <dbReference type="NCBI Taxonomy" id="109634"/>
    <lineage>
        <taxon>Eukaryota</taxon>
        <taxon>Fungi</taxon>
        <taxon>Dikarya</taxon>
        <taxon>Basidiomycota</taxon>
        <taxon>Agaricomycotina</taxon>
        <taxon>Agaricomycetes</taxon>
        <taxon>Agaricomycetidae</taxon>
        <taxon>Agaricales</taxon>
        <taxon>Agaricineae</taxon>
        <taxon>Hymenogastraceae</taxon>
        <taxon>Gymnopilus</taxon>
    </lineage>
</organism>
<evidence type="ECO:0000313" key="4">
    <source>
        <dbReference type="Proteomes" id="UP000724874"/>
    </source>
</evidence>
<dbReference type="EMBL" id="JADNYJ010000820">
    <property type="protein sequence ID" value="KAF8868050.1"/>
    <property type="molecule type" value="Genomic_DNA"/>
</dbReference>
<dbReference type="AlphaFoldDB" id="A0A9P5N7T5"/>
<sequence>MTAEVSDDLKECIVHWYNVKLLTMEEIRDCSGCSIGLVHKVISNYRDIGQVRNPFKHQTGHPPSLSNDDLLFVSALLDANPSIYLDEMQQKLRDICEVHVSIPTISRALHQINLSRTLSFVLPSWF</sequence>
<protein>
    <submittedName>
        <fullName evidence="3">Uncharacterized protein</fullName>
    </submittedName>
</protein>
<gene>
    <name evidence="3" type="ORF">CPB84DRAFT_1806888</name>
    <name evidence="2" type="ORF">CPB84DRAFT_1807866</name>
    <name evidence="1" type="ORF">CPB84DRAFT_1809971</name>
</gene>
<keyword evidence="4" id="KW-1185">Reference proteome</keyword>
<comment type="caution">
    <text evidence="3">The sequence shown here is derived from an EMBL/GenBank/DDBJ whole genome shotgun (WGS) entry which is preliminary data.</text>
</comment>
<dbReference type="OrthoDB" id="3022198at2759"/>
<accession>A0A9P5N7T5</accession>
<name>A0A9P5N7T5_GYMJU</name>
<reference evidence="3" key="1">
    <citation type="submission" date="2020-11" db="EMBL/GenBank/DDBJ databases">
        <authorList>
            <consortium name="DOE Joint Genome Institute"/>
            <person name="Ahrendt S."/>
            <person name="Riley R."/>
            <person name="Andreopoulos W."/>
            <person name="LaButti K."/>
            <person name="Pangilinan J."/>
            <person name="Ruiz-duenas F.J."/>
            <person name="Barrasa J.M."/>
            <person name="Sanchez-Garcia M."/>
            <person name="Camarero S."/>
            <person name="Miyauchi S."/>
            <person name="Serrano A."/>
            <person name="Linde D."/>
            <person name="Babiker R."/>
            <person name="Drula E."/>
            <person name="Ayuso-Fernandez I."/>
            <person name="Pacheco R."/>
            <person name="Padilla G."/>
            <person name="Ferreira P."/>
            <person name="Barriuso J."/>
            <person name="Kellner H."/>
            <person name="Castanera R."/>
            <person name="Alfaro M."/>
            <person name="Ramirez L."/>
            <person name="Pisabarro A.G."/>
            <person name="Kuo A."/>
            <person name="Tritt A."/>
            <person name="Lipzen A."/>
            <person name="He G."/>
            <person name="Yan M."/>
            <person name="Ng V."/>
            <person name="Cullen D."/>
            <person name="Martin F."/>
            <person name="Rosso M.-N."/>
            <person name="Henrissat B."/>
            <person name="Hibbett D."/>
            <person name="Martinez A.T."/>
            <person name="Grigoriev I.V."/>
        </authorList>
    </citation>
    <scope>NUCLEOTIDE SEQUENCE</scope>
    <source>
        <strain evidence="3">AH 44721</strain>
    </source>
</reference>
<dbReference type="EMBL" id="JADNYJ010000641">
    <property type="protein sequence ID" value="KAF8868478.1"/>
    <property type="molecule type" value="Genomic_DNA"/>
</dbReference>
<evidence type="ECO:0000313" key="3">
    <source>
        <dbReference type="EMBL" id="KAF8868614.1"/>
    </source>
</evidence>
<dbReference type="SUPFAM" id="SSF46689">
    <property type="entry name" value="Homeodomain-like"/>
    <property type="match status" value="1"/>
</dbReference>